<dbReference type="InterPro" id="IPR051240">
    <property type="entry name" value="Mito_RNA-Proc/Resp"/>
</dbReference>
<proteinExistence type="inferred from homology"/>
<dbReference type="PROSITE" id="PS51375">
    <property type="entry name" value="PPR"/>
    <property type="match status" value="1"/>
</dbReference>
<dbReference type="EMBL" id="PKPP01020112">
    <property type="protein sequence ID" value="PWA35387.1"/>
    <property type="molecule type" value="Genomic_DNA"/>
</dbReference>
<feature type="repeat" description="PPR" evidence="3">
    <location>
        <begin position="64"/>
        <end position="98"/>
    </location>
</feature>
<dbReference type="Gene3D" id="1.25.40.10">
    <property type="entry name" value="Tetratricopeptide repeat domain"/>
    <property type="match status" value="1"/>
</dbReference>
<sequence length="159" mass="17707">MIQGLFMVWRCGDAHKLFNDVLAKGHMPNQLTYGIILKGHCNNHLVEDVFSLFCLMGNSKLNSDIAVYTIIMDGASKSGKFDIARALFDDLSVKEMLLHEMDGRGYSLDVSTLSLLIDSIAAGSLETTLHNFKGKLVPKELMDASSLRGILKKRSWEEK</sequence>
<keyword evidence="5" id="KW-1185">Reference proteome</keyword>
<evidence type="ECO:0000313" key="5">
    <source>
        <dbReference type="Proteomes" id="UP000245207"/>
    </source>
</evidence>
<dbReference type="Proteomes" id="UP000245207">
    <property type="component" value="Unassembled WGS sequence"/>
</dbReference>
<dbReference type="PANTHER" id="PTHR47933">
    <property type="entry name" value="PENTATRICOPEPTIDE REPEAT-CONTAINING PROTEIN 1, MITOCHONDRIAL"/>
    <property type="match status" value="1"/>
</dbReference>
<dbReference type="OrthoDB" id="185373at2759"/>
<organism evidence="4 5">
    <name type="scientific">Artemisia annua</name>
    <name type="common">Sweet wormwood</name>
    <dbReference type="NCBI Taxonomy" id="35608"/>
    <lineage>
        <taxon>Eukaryota</taxon>
        <taxon>Viridiplantae</taxon>
        <taxon>Streptophyta</taxon>
        <taxon>Embryophyta</taxon>
        <taxon>Tracheophyta</taxon>
        <taxon>Spermatophyta</taxon>
        <taxon>Magnoliopsida</taxon>
        <taxon>eudicotyledons</taxon>
        <taxon>Gunneridae</taxon>
        <taxon>Pentapetalae</taxon>
        <taxon>asterids</taxon>
        <taxon>campanulids</taxon>
        <taxon>Asterales</taxon>
        <taxon>Asteraceae</taxon>
        <taxon>Asteroideae</taxon>
        <taxon>Anthemideae</taxon>
        <taxon>Artemisiinae</taxon>
        <taxon>Artemisia</taxon>
    </lineage>
</organism>
<dbReference type="AlphaFoldDB" id="A0A2U1KF29"/>
<keyword evidence="2" id="KW-0677">Repeat</keyword>
<dbReference type="GO" id="GO:0003729">
    <property type="term" value="F:mRNA binding"/>
    <property type="evidence" value="ECO:0007669"/>
    <property type="project" value="TreeGrafter"/>
</dbReference>
<dbReference type="NCBIfam" id="TIGR00756">
    <property type="entry name" value="PPR"/>
    <property type="match status" value="2"/>
</dbReference>
<dbReference type="Pfam" id="PF13041">
    <property type="entry name" value="PPR_2"/>
    <property type="match status" value="1"/>
</dbReference>
<comment type="similarity">
    <text evidence="1">Belongs to the PPR family. P subfamily.</text>
</comment>
<accession>A0A2U1KF29</accession>
<evidence type="ECO:0000256" key="2">
    <source>
        <dbReference type="ARBA" id="ARBA00022737"/>
    </source>
</evidence>
<evidence type="ECO:0000256" key="1">
    <source>
        <dbReference type="ARBA" id="ARBA00007626"/>
    </source>
</evidence>
<dbReference type="InterPro" id="IPR002885">
    <property type="entry name" value="PPR_rpt"/>
</dbReference>
<dbReference type="InterPro" id="IPR011990">
    <property type="entry name" value="TPR-like_helical_dom_sf"/>
</dbReference>
<comment type="caution">
    <text evidence="4">The sequence shown here is derived from an EMBL/GenBank/DDBJ whole genome shotgun (WGS) entry which is preliminary data.</text>
</comment>
<dbReference type="PANTHER" id="PTHR47933:SF2">
    <property type="entry name" value="PPR CONTAINING PLANT-LIKE PROTEIN"/>
    <property type="match status" value="1"/>
</dbReference>
<evidence type="ECO:0000256" key="3">
    <source>
        <dbReference type="PROSITE-ProRule" id="PRU00708"/>
    </source>
</evidence>
<dbReference type="Pfam" id="PF01535">
    <property type="entry name" value="PPR"/>
    <property type="match status" value="1"/>
</dbReference>
<reference evidence="4 5" key="1">
    <citation type="journal article" date="2018" name="Mol. Plant">
        <title>The genome of Artemisia annua provides insight into the evolution of Asteraceae family and artemisinin biosynthesis.</title>
        <authorList>
            <person name="Shen Q."/>
            <person name="Zhang L."/>
            <person name="Liao Z."/>
            <person name="Wang S."/>
            <person name="Yan T."/>
            <person name="Shi P."/>
            <person name="Liu M."/>
            <person name="Fu X."/>
            <person name="Pan Q."/>
            <person name="Wang Y."/>
            <person name="Lv Z."/>
            <person name="Lu X."/>
            <person name="Zhang F."/>
            <person name="Jiang W."/>
            <person name="Ma Y."/>
            <person name="Chen M."/>
            <person name="Hao X."/>
            <person name="Li L."/>
            <person name="Tang Y."/>
            <person name="Lv G."/>
            <person name="Zhou Y."/>
            <person name="Sun X."/>
            <person name="Brodelius P.E."/>
            <person name="Rose J.K.C."/>
            <person name="Tang K."/>
        </authorList>
    </citation>
    <scope>NUCLEOTIDE SEQUENCE [LARGE SCALE GENOMIC DNA]</scope>
    <source>
        <strain evidence="5">cv. Huhao1</strain>
        <tissue evidence="4">Leaf</tissue>
    </source>
</reference>
<protein>
    <submittedName>
        <fullName evidence="4">Tetratricopeptide-like helical domain-containing protein</fullName>
    </submittedName>
</protein>
<name>A0A2U1KF29_ARTAN</name>
<gene>
    <name evidence="4" type="ORF">CTI12_AA610000</name>
</gene>
<evidence type="ECO:0000313" key="4">
    <source>
        <dbReference type="EMBL" id="PWA35387.1"/>
    </source>
</evidence>